<sequence length="102" mass="11536">MKKSLLFVFALFVLSQSAFALSEIELLLIKEATNPELKKIAKEYLSKKAKDQRGLAEKYQSLADRSQGGKASTSNEEHKKYKKLADHCNAEAKQYENEANKL</sequence>
<feature type="signal peptide" evidence="2">
    <location>
        <begin position="1"/>
        <end position="20"/>
    </location>
</feature>
<reference evidence="4" key="1">
    <citation type="submission" date="2017-07" db="EMBL/GenBank/DDBJ databases">
        <title>Leptospira spp. isolated from tropical soils.</title>
        <authorList>
            <person name="Thibeaux R."/>
            <person name="Iraola G."/>
            <person name="Ferres I."/>
            <person name="Bierque E."/>
            <person name="Girault D."/>
            <person name="Soupe-Gilbert M.-E."/>
            <person name="Picardeau M."/>
            <person name="Goarant C."/>
        </authorList>
    </citation>
    <scope>NUCLEOTIDE SEQUENCE [LARGE SCALE GENOMIC DNA]</scope>
    <source>
        <strain evidence="4">ATI7-C-A5</strain>
    </source>
</reference>
<keyword evidence="5" id="KW-1185">Reference proteome</keyword>
<dbReference type="EMBL" id="NPEF02000019">
    <property type="protein sequence ID" value="MDV6237089.1"/>
    <property type="molecule type" value="Genomic_DNA"/>
</dbReference>
<evidence type="ECO:0000313" key="5">
    <source>
        <dbReference type="Proteomes" id="UP000232122"/>
    </source>
</evidence>
<evidence type="ECO:0000313" key="4">
    <source>
        <dbReference type="EMBL" id="PJZ92273.1"/>
    </source>
</evidence>
<dbReference type="AlphaFoldDB" id="A0A2N0BHK0"/>
<protein>
    <submittedName>
        <fullName evidence="4">Uncharacterized protein</fullName>
    </submittedName>
</protein>
<dbReference type="EMBL" id="NPEF01000154">
    <property type="protein sequence ID" value="PJZ92273.1"/>
    <property type="molecule type" value="Genomic_DNA"/>
</dbReference>
<keyword evidence="2" id="KW-0732">Signal</keyword>
<evidence type="ECO:0000313" key="3">
    <source>
        <dbReference type="EMBL" id="MDV6237089.1"/>
    </source>
</evidence>
<dbReference type="Proteomes" id="UP000232122">
    <property type="component" value="Unassembled WGS sequence"/>
</dbReference>
<reference evidence="3" key="3">
    <citation type="submission" date="2023-10" db="EMBL/GenBank/DDBJ databases">
        <authorList>
            <person name="Picardeau M."/>
            <person name="Thibeaux R."/>
        </authorList>
    </citation>
    <scope>NUCLEOTIDE SEQUENCE</scope>
    <source>
        <strain evidence="3">ATI7-C-A5</strain>
    </source>
</reference>
<proteinExistence type="predicted"/>
<dbReference type="RefSeq" id="WP_100747854.1">
    <property type="nucleotide sequence ID" value="NZ_NPEF02000019.1"/>
</dbReference>
<evidence type="ECO:0000256" key="1">
    <source>
        <dbReference type="SAM" id="MobiDB-lite"/>
    </source>
</evidence>
<evidence type="ECO:0000256" key="2">
    <source>
        <dbReference type="SAM" id="SignalP"/>
    </source>
</evidence>
<dbReference type="NCBIfam" id="NF047526">
    <property type="entry name" value="LIC_10421_fam"/>
    <property type="match status" value="1"/>
</dbReference>
<feature type="chain" id="PRO_5044577268" evidence="2">
    <location>
        <begin position="21"/>
        <end position="102"/>
    </location>
</feature>
<organism evidence="4">
    <name type="scientific">Leptospira ellisii</name>
    <dbReference type="NCBI Taxonomy" id="2023197"/>
    <lineage>
        <taxon>Bacteria</taxon>
        <taxon>Pseudomonadati</taxon>
        <taxon>Spirochaetota</taxon>
        <taxon>Spirochaetia</taxon>
        <taxon>Leptospirales</taxon>
        <taxon>Leptospiraceae</taxon>
        <taxon>Leptospira</taxon>
    </lineage>
</organism>
<feature type="region of interest" description="Disordered" evidence="1">
    <location>
        <begin position="59"/>
        <end position="81"/>
    </location>
</feature>
<accession>A0A2N0B6Y0</accession>
<accession>A0A2N0BHK0</accession>
<gene>
    <name evidence="3" type="ORF">CH379_015770</name>
    <name evidence="4" type="ORF">CH379_14125</name>
</gene>
<comment type="caution">
    <text evidence="4">The sequence shown here is derived from an EMBL/GenBank/DDBJ whole genome shotgun (WGS) entry which is preliminary data.</text>
</comment>
<reference evidence="3 5" key="2">
    <citation type="journal article" date="2018" name="Microb. Genom.">
        <title>Deciphering the unexplored Leptospira diversity from soils uncovers genomic evolution to virulence.</title>
        <authorList>
            <person name="Thibeaux R."/>
            <person name="Iraola G."/>
            <person name="Ferres I."/>
            <person name="Bierque E."/>
            <person name="Girault D."/>
            <person name="Soupe-Gilbert M.E."/>
            <person name="Picardeau M."/>
            <person name="Goarant C."/>
        </authorList>
    </citation>
    <scope>NUCLEOTIDE SEQUENCE [LARGE SCALE GENOMIC DNA]</scope>
    <source>
        <strain evidence="3 5">ATI7-C-A5</strain>
    </source>
</reference>
<dbReference type="OrthoDB" id="344765at2"/>
<name>A0A2N0BHK0_9LEPT</name>